<gene>
    <name evidence="1" type="ORF">GSLYS_00004406001</name>
</gene>
<feature type="non-terminal residue" evidence="1">
    <location>
        <position position="1"/>
    </location>
</feature>
<comment type="caution">
    <text evidence="1">The sequence shown here is derived from an EMBL/GenBank/DDBJ whole genome shotgun (WGS) entry which is preliminary data.</text>
</comment>
<dbReference type="EMBL" id="CAXITT010000065">
    <property type="protein sequence ID" value="CAL1530273.1"/>
    <property type="molecule type" value="Genomic_DNA"/>
</dbReference>
<protein>
    <submittedName>
        <fullName evidence="1">Uncharacterized protein</fullName>
    </submittedName>
</protein>
<dbReference type="AlphaFoldDB" id="A0AAV2H992"/>
<reference evidence="1 2" key="1">
    <citation type="submission" date="2024-04" db="EMBL/GenBank/DDBJ databases">
        <authorList>
            <consortium name="Genoscope - CEA"/>
            <person name="William W."/>
        </authorList>
    </citation>
    <scope>NUCLEOTIDE SEQUENCE [LARGE SCALE GENOMIC DNA]</scope>
</reference>
<feature type="non-terminal residue" evidence="1">
    <location>
        <position position="164"/>
    </location>
</feature>
<evidence type="ECO:0000313" key="1">
    <source>
        <dbReference type="EMBL" id="CAL1530273.1"/>
    </source>
</evidence>
<evidence type="ECO:0000313" key="2">
    <source>
        <dbReference type="Proteomes" id="UP001497497"/>
    </source>
</evidence>
<name>A0AAV2H992_LYMST</name>
<proteinExistence type="predicted"/>
<dbReference type="Proteomes" id="UP001497497">
    <property type="component" value="Unassembled WGS sequence"/>
</dbReference>
<accession>A0AAV2H992</accession>
<sequence>VASSRPSSTSVFSLTDSPNISTTRALKMTIMNSMSPKSTSEKLINNATQLYPNFPASLPKTTAAAQVKTGPLYMTAVFMGRLGNQLFIYASLLGIARAQNRTAFIRIGTDLEKAFQITHVNPNISAAGFLTVRQSKYASFEPKLMNLSRDNVTLFGDLQVWKYF</sequence>
<organism evidence="1 2">
    <name type="scientific">Lymnaea stagnalis</name>
    <name type="common">Great pond snail</name>
    <name type="synonym">Helix stagnalis</name>
    <dbReference type="NCBI Taxonomy" id="6523"/>
    <lineage>
        <taxon>Eukaryota</taxon>
        <taxon>Metazoa</taxon>
        <taxon>Spiralia</taxon>
        <taxon>Lophotrochozoa</taxon>
        <taxon>Mollusca</taxon>
        <taxon>Gastropoda</taxon>
        <taxon>Heterobranchia</taxon>
        <taxon>Euthyneura</taxon>
        <taxon>Panpulmonata</taxon>
        <taxon>Hygrophila</taxon>
        <taxon>Lymnaeoidea</taxon>
        <taxon>Lymnaeidae</taxon>
        <taxon>Lymnaea</taxon>
    </lineage>
</organism>
<keyword evidence="2" id="KW-1185">Reference proteome</keyword>